<dbReference type="EMBL" id="DUZY01000004">
    <property type="protein sequence ID" value="DAD37394.1"/>
    <property type="molecule type" value="Genomic_DNA"/>
</dbReference>
<gene>
    <name evidence="1" type="ORF">HUJ06_008035</name>
</gene>
<protein>
    <submittedName>
        <fullName evidence="1">Uncharacterized protein</fullName>
    </submittedName>
</protein>
<dbReference type="Proteomes" id="UP000607653">
    <property type="component" value="Unassembled WGS sequence"/>
</dbReference>
<keyword evidence="2" id="KW-1185">Reference proteome</keyword>
<accession>A0A822YTE6</accession>
<organism evidence="1 2">
    <name type="scientific">Nelumbo nucifera</name>
    <name type="common">Sacred lotus</name>
    <dbReference type="NCBI Taxonomy" id="4432"/>
    <lineage>
        <taxon>Eukaryota</taxon>
        <taxon>Viridiplantae</taxon>
        <taxon>Streptophyta</taxon>
        <taxon>Embryophyta</taxon>
        <taxon>Tracheophyta</taxon>
        <taxon>Spermatophyta</taxon>
        <taxon>Magnoliopsida</taxon>
        <taxon>Proteales</taxon>
        <taxon>Nelumbonaceae</taxon>
        <taxon>Nelumbo</taxon>
    </lineage>
</organism>
<evidence type="ECO:0000313" key="2">
    <source>
        <dbReference type="Proteomes" id="UP000607653"/>
    </source>
</evidence>
<reference evidence="1 2" key="1">
    <citation type="journal article" date="2020" name="Mol. Biol. Evol.">
        <title>Distinct Expression and Methylation Patterns for Genes with Different Fates following a Single Whole-Genome Duplication in Flowering Plants.</title>
        <authorList>
            <person name="Shi T."/>
            <person name="Rahmani R.S."/>
            <person name="Gugger P.F."/>
            <person name="Wang M."/>
            <person name="Li H."/>
            <person name="Zhang Y."/>
            <person name="Li Z."/>
            <person name="Wang Q."/>
            <person name="Van de Peer Y."/>
            <person name="Marchal K."/>
            <person name="Chen J."/>
        </authorList>
    </citation>
    <scope>NUCLEOTIDE SEQUENCE [LARGE SCALE GENOMIC DNA]</scope>
    <source>
        <tissue evidence="1">Leaf</tissue>
    </source>
</reference>
<name>A0A822YTE6_NELNU</name>
<sequence length="58" mass="6991">MFKFKTVFLPNCIESKVVSIVNTQNLHKFRICPTFFNNNFPMGYDRYSPKLFNKKLKR</sequence>
<comment type="caution">
    <text evidence="1">The sequence shown here is derived from an EMBL/GenBank/DDBJ whole genome shotgun (WGS) entry which is preliminary data.</text>
</comment>
<dbReference type="AlphaFoldDB" id="A0A822YTE6"/>
<evidence type="ECO:0000313" key="1">
    <source>
        <dbReference type="EMBL" id="DAD37394.1"/>
    </source>
</evidence>
<proteinExistence type="predicted"/>